<sequence length="364" mass="41625">MKAGHRYLEQYVPLHRAALQGDWEAAKEIIKEDRDLVKALITESKETALHIAAIAEHVFFVEKLVEMMNKDELGIQNKMGNTALSFAAATGNLQIAKLMVEKNDRLPLIRGPEAKPPIYYAALTGHNDMTDYLFGIPAFFESWTREDQIEILNILDVALKIVEGNTTLAVAKDKNGETPLHVLARKPSRFASGRQVRLWGTIINSFKFSYWKGAHNENLMQAKVLKLIECLWGHVIRQEDLEISDITGTIAPLLFVAAKHGNDLFLVELLRFYPDFIREVNNERQSIFHIAIMHRHEHIFNLIYEIGTLKELIATYRDDNDNNMLHLAANRAPPSQLNIVSGAALQMQRQLVWYKVREHWLLSN</sequence>
<dbReference type="GO" id="GO:0016020">
    <property type="term" value="C:membrane"/>
    <property type="evidence" value="ECO:0007669"/>
    <property type="project" value="TreeGrafter"/>
</dbReference>
<dbReference type="InterPro" id="IPR002110">
    <property type="entry name" value="Ankyrin_rpt"/>
</dbReference>
<dbReference type="AlphaFoldDB" id="A0A5J5A5R2"/>
<dbReference type="Proteomes" id="UP000325577">
    <property type="component" value="Linkage Group LG3"/>
</dbReference>
<reference evidence="1 2" key="1">
    <citation type="submission" date="2019-09" db="EMBL/GenBank/DDBJ databases">
        <title>A chromosome-level genome assembly of the Chinese tupelo Nyssa sinensis.</title>
        <authorList>
            <person name="Yang X."/>
            <person name="Kang M."/>
            <person name="Yang Y."/>
            <person name="Xiong H."/>
            <person name="Wang M."/>
            <person name="Zhang Z."/>
            <person name="Wang Z."/>
            <person name="Wu H."/>
            <person name="Ma T."/>
            <person name="Liu J."/>
            <person name="Xi Z."/>
        </authorList>
    </citation>
    <scope>NUCLEOTIDE SEQUENCE [LARGE SCALE GENOMIC DNA]</scope>
    <source>
        <strain evidence="1">J267</strain>
        <tissue evidence="1">Leaf</tissue>
    </source>
</reference>
<evidence type="ECO:0000313" key="1">
    <source>
        <dbReference type="EMBL" id="KAA8525162.1"/>
    </source>
</evidence>
<dbReference type="Gene3D" id="1.25.40.20">
    <property type="entry name" value="Ankyrin repeat-containing domain"/>
    <property type="match status" value="2"/>
</dbReference>
<evidence type="ECO:0000313" key="2">
    <source>
        <dbReference type="Proteomes" id="UP000325577"/>
    </source>
</evidence>
<name>A0A5J5A5R2_9ASTE</name>
<dbReference type="EMBL" id="CM018046">
    <property type="protein sequence ID" value="KAA8525162.1"/>
    <property type="molecule type" value="Genomic_DNA"/>
</dbReference>
<dbReference type="SUPFAM" id="SSF48403">
    <property type="entry name" value="Ankyrin repeat"/>
    <property type="match status" value="2"/>
</dbReference>
<dbReference type="PANTHER" id="PTHR24177">
    <property type="entry name" value="CASKIN"/>
    <property type="match status" value="1"/>
</dbReference>
<dbReference type="OrthoDB" id="1925304at2759"/>
<dbReference type="SMART" id="SM00248">
    <property type="entry name" value="ANK"/>
    <property type="match status" value="5"/>
</dbReference>
<organism evidence="1 2">
    <name type="scientific">Nyssa sinensis</name>
    <dbReference type="NCBI Taxonomy" id="561372"/>
    <lineage>
        <taxon>Eukaryota</taxon>
        <taxon>Viridiplantae</taxon>
        <taxon>Streptophyta</taxon>
        <taxon>Embryophyta</taxon>
        <taxon>Tracheophyta</taxon>
        <taxon>Spermatophyta</taxon>
        <taxon>Magnoliopsida</taxon>
        <taxon>eudicotyledons</taxon>
        <taxon>Gunneridae</taxon>
        <taxon>Pentapetalae</taxon>
        <taxon>asterids</taxon>
        <taxon>Cornales</taxon>
        <taxon>Nyssaceae</taxon>
        <taxon>Nyssa</taxon>
    </lineage>
</organism>
<protein>
    <submittedName>
        <fullName evidence="1">Uncharacterized protein</fullName>
    </submittedName>
</protein>
<dbReference type="InterPro" id="IPR036770">
    <property type="entry name" value="Ankyrin_rpt-contain_sf"/>
</dbReference>
<gene>
    <name evidence="1" type="ORF">F0562_006974</name>
</gene>
<keyword evidence="2" id="KW-1185">Reference proteome</keyword>
<dbReference type="Pfam" id="PF12796">
    <property type="entry name" value="Ank_2"/>
    <property type="match status" value="1"/>
</dbReference>
<proteinExistence type="predicted"/>
<dbReference type="PANTHER" id="PTHR24177:SF292">
    <property type="entry name" value="ANKYRIN REPEAT FAMILY PROTEIN-RELATED"/>
    <property type="match status" value="1"/>
</dbReference>
<accession>A0A5J5A5R2</accession>